<dbReference type="EMBL" id="SZON01000120">
    <property type="protein sequence ID" value="TKI98368.1"/>
    <property type="molecule type" value="Genomic_DNA"/>
</dbReference>
<accession>A0A4U2MKK3</accession>
<evidence type="ECO:0000259" key="1">
    <source>
        <dbReference type="Pfam" id="PF00535"/>
    </source>
</evidence>
<keyword evidence="2" id="KW-0808">Transferase</keyword>
<comment type="caution">
    <text evidence="2">The sequence shown here is derived from an EMBL/GenBank/DDBJ whole genome shotgun (WGS) entry which is preliminary data.</text>
</comment>
<evidence type="ECO:0000313" key="2">
    <source>
        <dbReference type="EMBL" id="TKH11663.1"/>
    </source>
</evidence>
<evidence type="ECO:0000313" key="4">
    <source>
        <dbReference type="Proteomes" id="UP000305222"/>
    </source>
</evidence>
<dbReference type="Pfam" id="PF00535">
    <property type="entry name" value="Glycos_transf_2"/>
    <property type="match status" value="1"/>
</dbReference>
<dbReference type="PANTHER" id="PTHR43685:SF2">
    <property type="entry name" value="GLYCOSYLTRANSFERASE 2-LIKE DOMAIN-CONTAINING PROTEIN"/>
    <property type="match status" value="1"/>
</dbReference>
<dbReference type="GO" id="GO:0016740">
    <property type="term" value="F:transferase activity"/>
    <property type="evidence" value="ECO:0007669"/>
    <property type="project" value="UniProtKB-KW"/>
</dbReference>
<dbReference type="InterPro" id="IPR029044">
    <property type="entry name" value="Nucleotide-diphossugar_trans"/>
</dbReference>
<dbReference type="Proteomes" id="UP000306037">
    <property type="component" value="Unassembled WGS sequence"/>
</dbReference>
<organism evidence="2 5">
    <name type="scientific">Bacillus wiedmannii</name>
    <dbReference type="NCBI Taxonomy" id="1890302"/>
    <lineage>
        <taxon>Bacteria</taxon>
        <taxon>Bacillati</taxon>
        <taxon>Bacillota</taxon>
        <taxon>Bacilli</taxon>
        <taxon>Bacillales</taxon>
        <taxon>Bacillaceae</taxon>
        <taxon>Bacillus</taxon>
        <taxon>Bacillus cereus group</taxon>
    </lineage>
</organism>
<dbReference type="InterPro" id="IPR001173">
    <property type="entry name" value="Glyco_trans_2-like"/>
</dbReference>
<dbReference type="Proteomes" id="UP000305222">
    <property type="component" value="Unassembled WGS sequence"/>
</dbReference>
<reference evidence="4 5" key="1">
    <citation type="journal article" date="2019" name="Environ. Microbiol.">
        <title>An active ?-lactamase is a part of an orchestrated cell wall stress resistance network of Bacillus subtilis and related rhizosphere species.</title>
        <authorList>
            <person name="Bucher T."/>
            <person name="Keren-Paz A."/>
            <person name="Hausser J."/>
            <person name="Olender T."/>
            <person name="Cytryn E."/>
            <person name="Kolodkin-Gal I."/>
        </authorList>
    </citation>
    <scope>NUCLEOTIDE SEQUENCE [LARGE SCALE GENOMIC DNA]</scope>
    <source>
        <strain evidence="3 4">I5</strain>
        <strain evidence="2 5">I71</strain>
    </source>
</reference>
<dbReference type="PANTHER" id="PTHR43685">
    <property type="entry name" value="GLYCOSYLTRANSFERASE"/>
    <property type="match status" value="1"/>
</dbReference>
<dbReference type="InterPro" id="IPR050834">
    <property type="entry name" value="Glycosyltransf_2"/>
</dbReference>
<dbReference type="EMBL" id="SZOM01000233">
    <property type="protein sequence ID" value="TKH11663.1"/>
    <property type="molecule type" value="Genomic_DNA"/>
</dbReference>
<sequence>MKIVKIFREGNLNLSKVSIIIPAYNSENTIKSTIYSCLNQTYKDIEIIVVDDGSIDNTGNIVRSIEDSRIKYNFYENQGRSIARNTGLKLAKGKYIQFLDSDDTIDPKKIEKAIHLLEGNSAIDAVQCGTNYWKGNQLITKMQAKSLSRKKMDKLLLRENLFPIHSVIFKKELAGQYPEKLSYCEDWYFWVKTLLKVNIFSQTDYYGADVFVHENNTMTDYRNMLLGEFYILLRIKKEVDSKSLIRDLKIMKQFVNYCLKYDADDIDNLDISVFKIAPYLKYVNYIINSPKGKSLLKKVVILKNKILKKKQVY</sequence>
<dbReference type="AlphaFoldDB" id="A0A4U2MKK3"/>
<feature type="domain" description="Glycosyltransferase 2-like" evidence="1">
    <location>
        <begin position="18"/>
        <end position="153"/>
    </location>
</feature>
<evidence type="ECO:0000313" key="3">
    <source>
        <dbReference type="EMBL" id="TKI98368.1"/>
    </source>
</evidence>
<proteinExistence type="predicted"/>
<evidence type="ECO:0000313" key="5">
    <source>
        <dbReference type="Proteomes" id="UP000306037"/>
    </source>
</evidence>
<dbReference type="CDD" id="cd00761">
    <property type="entry name" value="Glyco_tranf_GTA_type"/>
    <property type="match status" value="1"/>
</dbReference>
<dbReference type="SUPFAM" id="SSF53448">
    <property type="entry name" value="Nucleotide-diphospho-sugar transferases"/>
    <property type="match status" value="1"/>
</dbReference>
<protein>
    <submittedName>
        <fullName evidence="2">Glycosyltransferase family 2 protein</fullName>
    </submittedName>
</protein>
<name>A0A4U2MKK3_9BACI</name>
<dbReference type="Gene3D" id="3.90.550.10">
    <property type="entry name" value="Spore Coat Polysaccharide Biosynthesis Protein SpsA, Chain A"/>
    <property type="match status" value="1"/>
</dbReference>
<gene>
    <name evidence="2" type="ORF">FC694_23595</name>
    <name evidence="3" type="ORF">FC699_04665</name>
</gene>